<evidence type="ECO:0000313" key="3">
    <source>
        <dbReference type="Proteomes" id="UP001219355"/>
    </source>
</evidence>
<keyword evidence="3" id="KW-1185">Reference proteome</keyword>
<accession>A0AAF0DFG6</accession>
<reference evidence="2" key="1">
    <citation type="submission" date="2023-03" db="EMBL/GenBank/DDBJ databases">
        <title>Emydomyces testavorans Genome Sequence.</title>
        <authorList>
            <person name="Hoyer L."/>
        </authorList>
    </citation>
    <scope>NUCLEOTIDE SEQUENCE</scope>
    <source>
        <strain evidence="2">16-2883</strain>
    </source>
</reference>
<dbReference type="AlphaFoldDB" id="A0AAF0DFG6"/>
<dbReference type="PANTHER" id="PTHR21310">
    <property type="entry name" value="AMINOGLYCOSIDE PHOSPHOTRANSFERASE-RELATED-RELATED"/>
    <property type="match status" value="1"/>
</dbReference>
<evidence type="ECO:0000313" key="2">
    <source>
        <dbReference type="EMBL" id="WEW56661.1"/>
    </source>
</evidence>
<dbReference type="EMBL" id="CP120627">
    <property type="protein sequence ID" value="WEW56661.1"/>
    <property type="molecule type" value="Genomic_DNA"/>
</dbReference>
<dbReference type="InterPro" id="IPR002575">
    <property type="entry name" value="Aminoglycoside_PTrfase"/>
</dbReference>
<dbReference type="Pfam" id="PF01636">
    <property type="entry name" value="APH"/>
    <property type="match status" value="1"/>
</dbReference>
<dbReference type="InterPro" id="IPR051678">
    <property type="entry name" value="AGP_Transferase"/>
</dbReference>
<dbReference type="SUPFAM" id="SSF56112">
    <property type="entry name" value="Protein kinase-like (PK-like)"/>
    <property type="match status" value="1"/>
</dbReference>
<evidence type="ECO:0000259" key="1">
    <source>
        <dbReference type="Pfam" id="PF01636"/>
    </source>
</evidence>
<organism evidence="2 3">
    <name type="scientific">Emydomyces testavorans</name>
    <dbReference type="NCBI Taxonomy" id="2070801"/>
    <lineage>
        <taxon>Eukaryota</taxon>
        <taxon>Fungi</taxon>
        <taxon>Dikarya</taxon>
        <taxon>Ascomycota</taxon>
        <taxon>Pezizomycotina</taxon>
        <taxon>Eurotiomycetes</taxon>
        <taxon>Eurotiomycetidae</taxon>
        <taxon>Onygenales</taxon>
        <taxon>Nannizziopsiaceae</taxon>
        <taxon>Emydomyces</taxon>
    </lineage>
</organism>
<name>A0AAF0DFG6_9EURO</name>
<feature type="domain" description="Aminoglycoside phosphotransferase" evidence="1">
    <location>
        <begin position="43"/>
        <end position="130"/>
    </location>
</feature>
<dbReference type="Gene3D" id="3.90.1200.10">
    <property type="match status" value="1"/>
</dbReference>
<protein>
    <recommendedName>
        <fullName evidence="1">Aminoglycoside phosphotransferase domain-containing protein</fullName>
    </recommendedName>
</protein>
<sequence length="197" mass="22945">MRAHKFSYYGRPSGQPYILSEVLRRIKHPHCNSRSDWDTSRIRALYARNPERAVALEQVQRDTTGPHGWDRLVLTHMDFSERNILVDPNSLEVTGFLDWEMACIMPAYYEYVTARLSGGHQPEWRKDLLDVLRSVLHHECDSVSAHANERDERYKKTLAAWDAMVNVERIARGFDDDCYWTLETDLPDISQRIGPAL</sequence>
<dbReference type="Proteomes" id="UP001219355">
    <property type="component" value="Chromosome 1"/>
</dbReference>
<gene>
    <name evidence="2" type="ORF">PRK78_002109</name>
</gene>
<dbReference type="InterPro" id="IPR011009">
    <property type="entry name" value="Kinase-like_dom_sf"/>
</dbReference>
<proteinExistence type="predicted"/>
<dbReference type="PANTHER" id="PTHR21310:SF15">
    <property type="entry name" value="AMINOGLYCOSIDE PHOSPHOTRANSFERASE DOMAIN-CONTAINING PROTEIN"/>
    <property type="match status" value="1"/>
</dbReference>